<proteinExistence type="predicted"/>
<name>A0ABN8N5K1_9CNID</name>
<accession>A0ABN8N5K1</accession>
<evidence type="ECO:0000313" key="2">
    <source>
        <dbReference type="Proteomes" id="UP001159405"/>
    </source>
</evidence>
<keyword evidence="2" id="KW-1185">Reference proteome</keyword>
<dbReference type="Proteomes" id="UP001159405">
    <property type="component" value="Unassembled WGS sequence"/>
</dbReference>
<reference evidence="1 2" key="1">
    <citation type="submission" date="2022-05" db="EMBL/GenBank/DDBJ databases">
        <authorList>
            <consortium name="Genoscope - CEA"/>
            <person name="William W."/>
        </authorList>
    </citation>
    <scope>NUCLEOTIDE SEQUENCE [LARGE SCALE GENOMIC DNA]</scope>
</reference>
<protein>
    <recommendedName>
        <fullName evidence="3">FHA domain-containing protein</fullName>
    </recommendedName>
</protein>
<evidence type="ECO:0008006" key="3">
    <source>
        <dbReference type="Google" id="ProtNLM"/>
    </source>
</evidence>
<evidence type="ECO:0000313" key="1">
    <source>
        <dbReference type="EMBL" id="CAH3040858.1"/>
    </source>
</evidence>
<organism evidence="1 2">
    <name type="scientific">Porites lobata</name>
    <dbReference type="NCBI Taxonomy" id="104759"/>
    <lineage>
        <taxon>Eukaryota</taxon>
        <taxon>Metazoa</taxon>
        <taxon>Cnidaria</taxon>
        <taxon>Anthozoa</taxon>
        <taxon>Hexacorallia</taxon>
        <taxon>Scleractinia</taxon>
        <taxon>Fungiina</taxon>
        <taxon>Poritidae</taxon>
        <taxon>Porites</taxon>
    </lineage>
</organism>
<comment type="caution">
    <text evidence="1">The sequence shown here is derived from an EMBL/GenBank/DDBJ whole genome shotgun (WGS) entry which is preliminary data.</text>
</comment>
<sequence length="142" mass="15875">MWNSNRSRPSNKEAGPSLVTGELGIVSRNDRETVDKVARIFRVNDTKTRLRLNTTRPNPFGKNQPWGLDVCVTDDTVSQRHAITYVNSSKDFLPHRSVVVGFSHLSCGRKRSGATFVNADHELHNVSGIILSPYCELDLPDN</sequence>
<dbReference type="EMBL" id="CALNXK010000008">
    <property type="protein sequence ID" value="CAH3040858.1"/>
    <property type="molecule type" value="Genomic_DNA"/>
</dbReference>
<gene>
    <name evidence="1" type="ORF">PLOB_00045507</name>
</gene>